<keyword evidence="2" id="KW-1185">Reference proteome</keyword>
<name>A0A7H8N269_9ACTN</name>
<gene>
    <name evidence="1" type="ORF">HUT08_01685</name>
</gene>
<dbReference type="EMBL" id="CP054929">
    <property type="protein sequence ID" value="QKW48469.1"/>
    <property type="molecule type" value="Genomic_DNA"/>
</dbReference>
<protein>
    <submittedName>
        <fullName evidence="1">Uncharacterized protein</fullName>
    </submittedName>
</protein>
<dbReference type="RefSeq" id="WP_176160166.1">
    <property type="nucleotide sequence ID" value="NZ_CP054929.1"/>
</dbReference>
<proteinExistence type="predicted"/>
<sequence>MGWLTRRRRSGNGPRLSHVTRAAVRAARARAAAAGLEPDDDHSRRGTERHIVFRGGDAELAKRYLLDLPPVEERLLRYVVRTPDGTWGRDSGGLYLEALRPWQRDASAADCTGTVVAVAGLRGLVLASRGQGDNFIAEVACGRCEHEWYDGLRYQAVTAVRCPHCGALNGVDSGCVNVNPF</sequence>
<reference evidence="1 2" key="1">
    <citation type="submission" date="2020-06" db="EMBL/GenBank/DDBJ databases">
        <title>Genome mining for natural products.</title>
        <authorList>
            <person name="Zhang B."/>
            <person name="Shi J."/>
            <person name="Ge H."/>
        </authorList>
    </citation>
    <scope>NUCLEOTIDE SEQUENCE [LARGE SCALE GENOMIC DNA]</scope>
    <source>
        <strain evidence="1 2">NA00687</strain>
    </source>
</reference>
<evidence type="ECO:0000313" key="1">
    <source>
        <dbReference type="EMBL" id="QKW48469.1"/>
    </source>
</evidence>
<dbReference type="AlphaFoldDB" id="A0A7H8N269"/>
<accession>A0A7H8N269</accession>
<dbReference type="Proteomes" id="UP000509303">
    <property type="component" value="Chromosome"/>
</dbReference>
<organism evidence="1 2">
    <name type="scientific">Streptomyces buecherae</name>
    <dbReference type="NCBI Taxonomy" id="2763006"/>
    <lineage>
        <taxon>Bacteria</taxon>
        <taxon>Bacillati</taxon>
        <taxon>Actinomycetota</taxon>
        <taxon>Actinomycetes</taxon>
        <taxon>Kitasatosporales</taxon>
        <taxon>Streptomycetaceae</taxon>
        <taxon>Streptomyces</taxon>
    </lineage>
</organism>
<evidence type="ECO:0000313" key="2">
    <source>
        <dbReference type="Proteomes" id="UP000509303"/>
    </source>
</evidence>